<protein>
    <recommendedName>
        <fullName evidence="3">Zinc finger HIT domain-containing protein 3</fullName>
    </recommendedName>
</protein>
<dbReference type="GO" id="GO:0048254">
    <property type="term" value="P:snoRNA localization"/>
    <property type="evidence" value="ECO:0007669"/>
    <property type="project" value="TreeGrafter"/>
</dbReference>
<dbReference type="Pfam" id="PF04438">
    <property type="entry name" value="zf-HIT"/>
    <property type="match status" value="1"/>
</dbReference>
<evidence type="ECO:0000256" key="6">
    <source>
        <dbReference type="ARBA" id="ARBA00022723"/>
    </source>
</evidence>
<evidence type="ECO:0000256" key="11">
    <source>
        <dbReference type="PROSITE-ProRule" id="PRU00453"/>
    </source>
</evidence>
<reference evidence="13" key="2">
    <citation type="submission" date="2025-08" db="UniProtKB">
        <authorList>
            <consortium name="Ensembl"/>
        </authorList>
    </citation>
    <scope>IDENTIFICATION</scope>
</reference>
<comment type="subunit">
    <text evidence="10">Thyroid receptor interacting proteins (TRIPs) specifically interact with the ligand binding domain of the thyroid receptor (TR). Requires the presence of thyroid hormone for its interaction. Interacts with NUFIP1. Interacts (via HIT-type zinc finger) with the RUVBL1/RUVBL2 complex in the presence of ADP.</text>
</comment>
<organism evidence="13 14">
    <name type="scientific">Erpetoichthys calabaricus</name>
    <name type="common">Rope fish</name>
    <name type="synonym">Calamoichthys calabaricus</name>
    <dbReference type="NCBI Taxonomy" id="27687"/>
    <lineage>
        <taxon>Eukaryota</taxon>
        <taxon>Metazoa</taxon>
        <taxon>Chordata</taxon>
        <taxon>Craniata</taxon>
        <taxon>Vertebrata</taxon>
        <taxon>Euteleostomi</taxon>
        <taxon>Actinopterygii</taxon>
        <taxon>Polypteriformes</taxon>
        <taxon>Polypteridae</taxon>
        <taxon>Erpetoichthys</taxon>
    </lineage>
</organism>
<keyword evidence="5" id="KW-0597">Phosphoprotein</keyword>
<gene>
    <name evidence="13" type="primary">ZNHIT3</name>
    <name evidence="13" type="synonym">znhit3</name>
</gene>
<dbReference type="GO" id="GO:0008270">
    <property type="term" value="F:zinc ion binding"/>
    <property type="evidence" value="ECO:0007669"/>
    <property type="project" value="UniProtKB-UniRule"/>
</dbReference>
<proteinExistence type="predicted"/>
<dbReference type="InterPro" id="IPR007529">
    <property type="entry name" value="Znf_HIT"/>
</dbReference>
<dbReference type="Ensembl" id="ENSECRT00000021513.1">
    <property type="protein sequence ID" value="ENSECRP00000021058.1"/>
    <property type="gene ID" value="ENSECRG00000014189.1"/>
</dbReference>
<dbReference type="PANTHER" id="PTHR13483">
    <property type="entry name" value="BOX C_D SNORNA PROTEIN 1-RELATED"/>
    <property type="match status" value="1"/>
</dbReference>
<dbReference type="Gene3D" id="3.30.60.190">
    <property type="match status" value="1"/>
</dbReference>
<dbReference type="CTD" id="9326"/>
<dbReference type="PANTHER" id="PTHR13483:SF11">
    <property type="entry name" value="ZINC FINGER HIT DOMAIN-CONTAINING PROTEIN 3"/>
    <property type="match status" value="1"/>
</dbReference>
<feature type="domain" description="HIT-type" evidence="12">
    <location>
        <begin position="4"/>
        <end position="36"/>
    </location>
</feature>
<accession>A0A8C4SU56</accession>
<dbReference type="AlphaFoldDB" id="A0A8C4SU56"/>
<dbReference type="InterPro" id="IPR048371">
    <property type="entry name" value="ZNHIT3_C"/>
</dbReference>
<dbReference type="GO" id="GO:0000492">
    <property type="term" value="P:box C/D snoRNP assembly"/>
    <property type="evidence" value="ECO:0007669"/>
    <property type="project" value="TreeGrafter"/>
</dbReference>
<evidence type="ECO:0000256" key="4">
    <source>
        <dbReference type="ARBA" id="ARBA00022490"/>
    </source>
</evidence>
<dbReference type="GO" id="GO:0070761">
    <property type="term" value="C:pre-snoRNP complex"/>
    <property type="evidence" value="ECO:0007669"/>
    <property type="project" value="TreeGrafter"/>
</dbReference>
<dbReference type="GeneTree" id="ENSGT00390000010822"/>
<dbReference type="GeneID" id="114655764"/>
<dbReference type="SUPFAM" id="SSF144232">
    <property type="entry name" value="HIT/MYND zinc finger-like"/>
    <property type="match status" value="1"/>
</dbReference>
<name>A0A8C4SU56_ERPCA</name>
<dbReference type="RefSeq" id="XP_028662815.1">
    <property type="nucleotide sequence ID" value="XM_028806982.2"/>
</dbReference>
<evidence type="ECO:0000259" key="12">
    <source>
        <dbReference type="PROSITE" id="PS51083"/>
    </source>
</evidence>
<evidence type="ECO:0000313" key="13">
    <source>
        <dbReference type="Ensembl" id="ENSECRP00000021058.1"/>
    </source>
</evidence>
<evidence type="ECO:0000256" key="3">
    <source>
        <dbReference type="ARBA" id="ARBA00021568"/>
    </source>
</evidence>
<evidence type="ECO:0000256" key="9">
    <source>
        <dbReference type="ARBA" id="ARBA00023242"/>
    </source>
</evidence>
<evidence type="ECO:0000256" key="2">
    <source>
        <dbReference type="ARBA" id="ARBA00004496"/>
    </source>
</evidence>
<reference evidence="13" key="1">
    <citation type="submission" date="2021-06" db="EMBL/GenBank/DDBJ databases">
        <authorList>
            <consortium name="Wellcome Sanger Institute Data Sharing"/>
        </authorList>
    </citation>
    <scope>NUCLEOTIDE SEQUENCE [LARGE SCALE GENOMIC DNA]</scope>
</reference>
<reference evidence="13" key="3">
    <citation type="submission" date="2025-09" db="UniProtKB">
        <authorList>
            <consortium name="Ensembl"/>
        </authorList>
    </citation>
    <scope>IDENTIFICATION</scope>
</reference>
<comment type="subcellular location">
    <subcellularLocation>
        <location evidence="2">Cytoplasm</location>
    </subcellularLocation>
    <subcellularLocation>
        <location evidence="1">Nucleus</location>
    </subcellularLocation>
</comment>
<keyword evidence="14" id="KW-1185">Reference proteome</keyword>
<evidence type="ECO:0000256" key="5">
    <source>
        <dbReference type="ARBA" id="ARBA00022553"/>
    </source>
</evidence>
<evidence type="ECO:0000256" key="1">
    <source>
        <dbReference type="ARBA" id="ARBA00004123"/>
    </source>
</evidence>
<evidence type="ECO:0000256" key="8">
    <source>
        <dbReference type="ARBA" id="ARBA00022833"/>
    </source>
</evidence>
<keyword evidence="6" id="KW-0479">Metal-binding</keyword>
<dbReference type="CDD" id="cd23024">
    <property type="entry name" value="zf-HIT_ZNHIT2-3"/>
    <property type="match status" value="1"/>
</dbReference>
<dbReference type="GO" id="GO:0005737">
    <property type="term" value="C:cytoplasm"/>
    <property type="evidence" value="ECO:0007669"/>
    <property type="project" value="UniProtKB-SubCell"/>
</dbReference>
<dbReference type="GO" id="GO:0005634">
    <property type="term" value="C:nucleus"/>
    <property type="evidence" value="ECO:0007669"/>
    <property type="project" value="UniProtKB-SubCell"/>
</dbReference>
<evidence type="ECO:0000256" key="7">
    <source>
        <dbReference type="ARBA" id="ARBA00022771"/>
    </source>
</evidence>
<keyword evidence="7 11" id="KW-0863">Zinc-finger</keyword>
<dbReference type="GO" id="GO:0000463">
    <property type="term" value="P:maturation of LSU-rRNA from tricistronic rRNA transcript (SSU-rRNA, 5.8S rRNA, LSU-rRNA)"/>
    <property type="evidence" value="ECO:0007669"/>
    <property type="project" value="TreeGrafter"/>
</dbReference>
<dbReference type="OrthoDB" id="18412at2759"/>
<evidence type="ECO:0000256" key="10">
    <source>
        <dbReference type="ARBA" id="ARBA00046946"/>
    </source>
</evidence>
<dbReference type="InterPro" id="IPR051639">
    <property type="entry name" value="BCD1"/>
</dbReference>
<dbReference type="PROSITE" id="PS51083">
    <property type="entry name" value="ZF_HIT"/>
    <property type="match status" value="1"/>
</dbReference>
<keyword evidence="8" id="KW-0862">Zinc</keyword>
<dbReference type="Pfam" id="PF21373">
    <property type="entry name" value="ZNHIT3_C"/>
    <property type="match status" value="1"/>
</dbReference>
<sequence length="153" mass="17290">MATCEVCQEEVSKYRCPCCIIRYCSVNCYKSHKDVCNPKKSSVSHSECPDIATPCQKLKTYKDKETAWSVKDLLKDESDVVPQQNLKLLGQSTGLKDLLHNPHLRQLLRTVDEAENKEVVMKAVMQEPLFVEFADCCLKIVEPAEKENAVPGD</sequence>
<keyword evidence="4" id="KW-0963">Cytoplasm</keyword>
<evidence type="ECO:0000313" key="14">
    <source>
        <dbReference type="Proteomes" id="UP000694620"/>
    </source>
</evidence>
<keyword evidence="9" id="KW-0539">Nucleus</keyword>
<dbReference type="Proteomes" id="UP000694620">
    <property type="component" value="Chromosome 8"/>
</dbReference>